<dbReference type="KEGG" id="bcai:K788_0005373"/>
<dbReference type="Proteomes" id="UP000019146">
    <property type="component" value="Chromosome 2"/>
</dbReference>
<organism evidence="3 4">
    <name type="scientific">Paraburkholderia caribensis MBA4</name>
    <dbReference type="NCBI Taxonomy" id="1323664"/>
    <lineage>
        <taxon>Bacteria</taxon>
        <taxon>Pseudomonadati</taxon>
        <taxon>Pseudomonadota</taxon>
        <taxon>Betaproteobacteria</taxon>
        <taxon>Burkholderiales</taxon>
        <taxon>Burkholderiaceae</taxon>
        <taxon>Paraburkholderia</taxon>
    </lineage>
</organism>
<dbReference type="CDD" id="cd00293">
    <property type="entry name" value="USP-like"/>
    <property type="match status" value="1"/>
</dbReference>
<dbReference type="PANTHER" id="PTHR46268">
    <property type="entry name" value="STRESS RESPONSE PROTEIN NHAX"/>
    <property type="match status" value="1"/>
</dbReference>
<dbReference type="RefSeq" id="WP_036000338.1">
    <property type="nucleotide sequence ID" value="NZ_CP012747.1"/>
</dbReference>
<dbReference type="Gene3D" id="3.40.50.620">
    <property type="entry name" value="HUPs"/>
    <property type="match status" value="1"/>
</dbReference>
<gene>
    <name evidence="3" type="ORF">K788_0005373</name>
</gene>
<evidence type="ECO:0000313" key="3">
    <source>
        <dbReference type="EMBL" id="ALL67466.1"/>
    </source>
</evidence>
<dbReference type="PRINTS" id="PR01438">
    <property type="entry name" value="UNVRSLSTRESS"/>
</dbReference>
<protein>
    <submittedName>
        <fullName evidence="3">Universal stress protein UspA</fullName>
    </submittedName>
</protein>
<sequence length="152" mass="16025">MYERIIVALDDSACAQRALGEAVRLAKESGGVVEALCVVDRGKWPAEGDSGNALDPEVRIAASVASRVFEAAQKCMQEAGVRGTVRAIDAYGENVSSVLARAADECDADVIVIGTHGRRGARRFLLGSVAESLVRSTQKPVLIVRDDSGQLA</sequence>
<feature type="domain" description="UspA" evidence="2">
    <location>
        <begin position="1"/>
        <end position="145"/>
    </location>
</feature>
<proteinExistence type="inferred from homology"/>
<evidence type="ECO:0000259" key="2">
    <source>
        <dbReference type="Pfam" id="PF00582"/>
    </source>
</evidence>
<dbReference type="SUPFAM" id="SSF52402">
    <property type="entry name" value="Adenine nucleotide alpha hydrolases-like"/>
    <property type="match status" value="1"/>
</dbReference>
<dbReference type="GeneID" id="69971294"/>
<dbReference type="InterPro" id="IPR014729">
    <property type="entry name" value="Rossmann-like_a/b/a_fold"/>
</dbReference>
<dbReference type="EMBL" id="CP012747">
    <property type="protein sequence ID" value="ALL67466.1"/>
    <property type="molecule type" value="Genomic_DNA"/>
</dbReference>
<dbReference type="Pfam" id="PF00582">
    <property type="entry name" value="Usp"/>
    <property type="match status" value="1"/>
</dbReference>
<dbReference type="PANTHER" id="PTHR46268:SF15">
    <property type="entry name" value="UNIVERSAL STRESS PROTEIN HP_0031"/>
    <property type="match status" value="1"/>
</dbReference>
<accession>A0A0P0RFW3</accession>
<dbReference type="AlphaFoldDB" id="A0A0P0RFW3"/>
<reference evidence="3 4" key="1">
    <citation type="journal article" date="2014" name="Genome Announc.">
        <title>Draft Genome Sequence of the Haloacid-Degrading Burkholderia caribensis Strain MBA4.</title>
        <authorList>
            <person name="Pan Y."/>
            <person name="Kong K.F."/>
            <person name="Tsang J.S."/>
        </authorList>
    </citation>
    <scope>NUCLEOTIDE SEQUENCE [LARGE SCALE GENOMIC DNA]</scope>
    <source>
        <strain evidence="3 4">MBA4</strain>
    </source>
</reference>
<name>A0A0P0RFW3_9BURK</name>
<evidence type="ECO:0000313" key="4">
    <source>
        <dbReference type="Proteomes" id="UP000019146"/>
    </source>
</evidence>
<dbReference type="InterPro" id="IPR006016">
    <property type="entry name" value="UspA"/>
</dbReference>
<evidence type="ECO:0000256" key="1">
    <source>
        <dbReference type="ARBA" id="ARBA00008791"/>
    </source>
</evidence>
<comment type="similarity">
    <text evidence="1">Belongs to the universal stress protein A family.</text>
</comment>
<dbReference type="InterPro" id="IPR006015">
    <property type="entry name" value="Universal_stress_UspA"/>
</dbReference>